<dbReference type="InterPro" id="IPR036249">
    <property type="entry name" value="Thioredoxin-like_sf"/>
</dbReference>
<evidence type="ECO:0000259" key="2">
    <source>
        <dbReference type="Pfam" id="PF13462"/>
    </source>
</evidence>
<organism evidence="3 4">
    <name type="scientific">Stenomitos frigidus ULC18</name>
    <dbReference type="NCBI Taxonomy" id="2107698"/>
    <lineage>
        <taxon>Bacteria</taxon>
        <taxon>Bacillati</taxon>
        <taxon>Cyanobacteriota</taxon>
        <taxon>Cyanophyceae</taxon>
        <taxon>Leptolyngbyales</taxon>
        <taxon>Leptolyngbyaceae</taxon>
        <taxon>Stenomitos</taxon>
    </lineage>
</organism>
<dbReference type="OrthoDB" id="117402at2"/>
<comment type="similarity">
    <text evidence="1">Belongs to the thioredoxin family. DsbA subfamily.</text>
</comment>
<dbReference type="Pfam" id="PF13462">
    <property type="entry name" value="Thioredoxin_4"/>
    <property type="match status" value="1"/>
</dbReference>
<evidence type="ECO:0000256" key="1">
    <source>
        <dbReference type="ARBA" id="ARBA00005791"/>
    </source>
</evidence>
<dbReference type="Gene3D" id="3.40.30.10">
    <property type="entry name" value="Glutaredoxin"/>
    <property type="match status" value="1"/>
</dbReference>
<dbReference type="PANTHER" id="PTHR13887">
    <property type="entry name" value="GLUTATHIONE S-TRANSFERASE KAPPA"/>
    <property type="match status" value="1"/>
</dbReference>
<dbReference type="InterPro" id="IPR012336">
    <property type="entry name" value="Thioredoxin-like_fold"/>
</dbReference>
<reference evidence="4" key="1">
    <citation type="submission" date="2018-02" db="EMBL/GenBank/DDBJ databases">
        <authorList>
            <person name="Moore K."/>
            <person name="Momper L."/>
        </authorList>
    </citation>
    <scope>NUCLEOTIDE SEQUENCE [LARGE SCALE GENOMIC DNA]</scope>
    <source>
        <strain evidence="4">ULC18</strain>
    </source>
</reference>
<proteinExistence type="inferred from homology"/>
<dbReference type="SUPFAM" id="SSF52833">
    <property type="entry name" value="Thioredoxin-like"/>
    <property type="match status" value="1"/>
</dbReference>
<keyword evidence="4" id="KW-1185">Reference proteome</keyword>
<feature type="domain" description="Thioredoxin-like fold" evidence="2">
    <location>
        <begin position="16"/>
        <end position="173"/>
    </location>
</feature>
<dbReference type="Proteomes" id="UP000239576">
    <property type="component" value="Unassembled WGS sequence"/>
</dbReference>
<protein>
    <submittedName>
        <fullName evidence="3">Disulfide bond formation protein DsbA</fullName>
    </submittedName>
</protein>
<accession>A0A2T1DUB3</accession>
<reference evidence="3 4" key="2">
    <citation type="submission" date="2018-03" db="EMBL/GenBank/DDBJ databases">
        <title>The ancient ancestry and fast evolution of plastids.</title>
        <authorList>
            <person name="Moore K.R."/>
            <person name="Magnabosco C."/>
            <person name="Momper L."/>
            <person name="Gold D.A."/>
            <person name="Bosak T."/>
            <person name="Fournier G.P."/>
        </authorList>
    </citation>
    <scope>NUCLEOTIDE SEQUENCE [LARGE SCALE GENOMIC DNA]</scope>
    <source>
        <strain evidence="3 4">ULC18</strain>
    </source>
</reference>
<name>A0A2T1DUB3_9CYAN</name>
<comment type="caution">
    <text evidence="3">The sequence shown here is derived from an EMBL/GenBank/DDBJ whole genome shotgun (WGS) entry which is preliminary data.</text>
</comment>
<evidence type="ECO:0000313" key="3">
    <source>
        <dbReference type="EMBL" id="PSB24080.1"/>
    </source>
</evidence>
<dbReference type="EMBL" id="PVWK01000154">
    <property type="protein sequence ID" value="PSB24080.1"/>
    <property type="molecule type" value="Genomic_DNA"/>
</dbReference>
<evidence type="ECO:0000313" key="4">
    <source>
        <dbReference type="Proteomes" id="UP000239576"/>
    </source>
</evidence>
<sequence length="178" mass="20277">MSQTDDGNRLFIPIAEHDRIQGAINAPIILVLYGDYQCLSCGEVHRMIQTIQQQLPVCFVFRHFPRTHLHPQAQKAAEAAEAAAAQHQFWQMHNVLFEHQDTLNDGHLLEYANDIQLDIDRFLRDMTDHVHAERVAKDLQGGIQSGVNSAPALFINGTRYRDAWDKERLLNAIALQNT</sequence>
<dbReference type="AlphaFoldDB" id="A0A2T1DUB3"/>
<dbReference type="RefSeq" id="WP_106260450.1">
    <property type="nucleotide sequence ID" value="NZ_CAWNSW010000055.1"/>
</dbReference>
<gene>
    <name evidence="3" type="ORF">C7B82_28475</name>
</gene>
<dbReference type="PANTHER" id="PTHR13887:SF55">
    <property type="entry name" value="SLR0313 PROTEIN"/>
    <property type="match status" value="1"/>
</dbReference>